<dbReference type="PANTHER" id="PTHR48081:SF30">
    <property type="entry name" value="ACETYL-HYDROLASE LIPR-RELATED"/>
    <property type="match status" value="1"/>
</dbReference>
<dbReference type="Gene3D" id="3.40.50.1820">
    <property type="entry name" value="alpha/beta hydrolase"/>
    <property type="match status" value="1"/>
</dbReference>
<comment type="caution">
    <text evidence="5">The sequence shown here is derived from an EMBL/GenBank/DDBJ whole genome shotgun (WGS) entry which is preliminary data.</text>
</comment>
<dbReference type="RefSeq" id="WP_160382401.1">
    <property type="nucleotide sequence ID" value="NZ_WNXQ01000004.1"/>
</dbReference>
<dbReference type="InterPro" id="IPR050300">
    <property type="entry name" value="GDXG_lipolytic_enzyme"/>
</dbReference>
<organism evidence="5 6">
    <name type="scientific">Pseudooceanicola pacificus</name>
    <dbReference type="NCBI Taxonomy" id="2676438"/>
    <lineage>
        <taxon>Bacteria</taxon>
        <taxon>Pseudomonadati</taxon>
        <taxon>Pseudomonadota</taxon>
        <taxon>Alphaproteobacteria</taxon>
        <taxon>Rhodobacterales</taxon>
        <taxon>Paracoccaceae</taxon>
        <taxon>Pseudooceanicola</taxon>
    </lineage>
</organism>
<evidence type="ECO:0000313" key="5">
    <source>
        <dbReference type="EMBL" id="MWB78133.1"/>
    </source>
</evidence>
<dbReference type="AlphaFoldDB" id="A0A844WAS2"/>
<dbReference type="InterPro" id="IPR033140">
    <property type="entry name" value="Lipase_GDXG_put_SER_AS"/>
</dbReference>
<accession>A0A844WAS2</accession>
<evidence type="ECO:0000259" key="4">
    <source>
        <dbReference type="Pfam" id="PF07859"/>
    </source>
</evidence>
<dbReference type="Pfam" id="PF07859">
    <property type="entry name" value="Abhydrolase_3"/>
    <property type="match status" value="1"/>
</dbReference>
<keyword evidence="2 5" id="KW-0378">Hydrolase</keyword>
<proteinExistence type="inferred from homology"/>
<feature type="active site" evidence="3">
    <location>
        <position position="139"/>
    </location>
</feature>
<dbReference type="InterPro" id="IPR029058">
    <property type="entry name" value="AB_hydrolase_fold"/>
</dbReference>
<evidence type="ECO:0000256" key="1">
    <source>
        <dbReference type="ARBA" id="ARBA00010515"/>
    </source>
</evidence>
<feature type="domain" description="Alpha/beta hydrolase fold-3" evidence="4">
    <location>
        <begin position="65"/>
        <end position="267"/>
    </location>
</feature>
<evidence type="ECO:0000256" key="3">
    <source>
        <dbReference type="PROSITE-ProRule" id="PRU10038"/>
    </source>
</evidence>
<dbReference type="EMBL" id="WNXQ01000004">
    <property type="protein sequence ID" value="MWB78133.1"/>
    <property type="molecule type" value="Genomic_DNA"/>
</dbReference>
<dbReference type="PROSITE" id="PS01174">
    <property type="entry name" value="LIPASE_GDXG_SER"/>
    <property type="match status" value="1"/>
</dbReference>
<reference evidence="5 6" key="1">
    <citation type="submission" date="2019-11" db="EMBL/GenBank/DDBJ databases">
        <title>Pseudooceanicola pacifica sp. nov., isolated from deep-sea sediment of the Pacific Ocean.</title>
        <authorList>
            <person name="Lyu L."/>
        </authorList>
    </citation>
    <scope>NUCLEOTIDE SEQUENCE [LARGE SCALE GENOMIC DNA]</scope>
    <source>
        <strain evidence="5 6">216_PA32_1</strain>
    </source>
</reference>
<evidence type="ECO:0000256" key="2">
    <source>
        <dbReference type="ARBA" id="ARBA00022801"/>
    </source>
</evidence>
<dbReference type="Proteomes" id="UP000443843">
    <property type="component" value="Unassembled WGS sequence"/>
</dbReference>
<comment type="similarity">
    <text evidence="1">Belongs to the 'GDXG' lipolytic enzyme family.</text>
</comment>
<keyword evidence="6" id="KW-1185">Reference proteome</keyword>
<protein>
    <submittedName>
        <fullName evidence="5">Alpha/beta hydrolase fold domain-containing protein</fullName>
    </submittedName>
</protein>
<dbReference type="SUPFAM" id="SSF53474">
    <property type="entry name" value="alpha/beta-Hydrolases"/>
    <property type="match status" value="1"/>
</dbReference>
<evidence type="ECO:0000313" key="6">
    <source>
        <dbReference type="Proteomes" id="UP000443843"/>
    </source>
</evidence>
<dbReference type="PANTHER" id="PTHR48081">
    <property type="entry name" value="AB HYDROLASE SUPERFAMILY PROTEIN C4A8.06C"/>
    <property type="match status" value="1"/>
</dbReference>
<gene>
    <name evidence="5" type="ORF">GLS40_08870</name>
</gene>
<dbReference type="InterPro" id="IPR013094">
    <property type="entry name" value="AB_hydrolase_3"/>
</dbReference>
<name>A0A844WAS2_9RHOB</name>
<sequence length="291" mass="31217">MTTRPIDKVRDRIAATIGTWGRGTTLDEMRDGFATLVSGGRRPVCLAADAGGIPAVWFGQGDGVVFYCHGGGYQMGSIASHGALMADIAAASGTRVLGFDYRLAPEHRFPAALEDAVAVYRWLLDRGTDPARIAFAGDSAGAGLAMATMLQARDTGLPLPAAAAFLSPWIDMEARAETYDSRAELDPLTQRFKVQMMVRTYMSRDGDPSVPLASPVNGDLAGLPPMLVHVGDHETVLGDTLLLRTRAAAAGVKVETVIWDEMIHHFQVFPELPEARASIEQIGNWLKARIG</sequence>
<dbReference type="GO" id="GO:0004806">
    <property type="term" value="F:triacylglycerol lipase activity"/>
    <property type="evidence" value="ECO:0007669"/>
    <property type="project" value="TreeGrafter"/>
</dbReference>